<organism evidence="4 5">
    <name type="scientific">Ilex paraguariensis</name>
    <name type="common">yerba mate</name>
    <dbReference type="NCBI Taxonomy" id="185542"/>
    <lineage>
        <taxon>Eukaryota</taxon>
        <taxon>Viridiplantae</taxon>
        <taxon>Streptophyta</taxon>
        <taxon>Embryophyta</taxon>
        <taxon>Tracheophyta</taxon>
        <taxon>Spermatophyta</taxon>
        <taxon>Magnoliopsida</taxon>
        <taxon>eudicotyledons</taxon>
        <taxon>Gunneridae</taxon>
        <taxon>Pentapetalae</taxon>
        <taxon>asterids</taxon>
        <taxon>campanulids</taxon>
        <taxon>Aquifoliales</taxon>
        <taxon>Aquifoliaceae</taxon>
        <taxon>Ilex</taxon>
    </lineage>
</organism>
<sequence>YAWSTDIDISWCKLGKGNGKVHGGFMKALGLQEGQAWPKNVRKDDEHPVAYYTIRQKLRDFFRTHPKTKFILTGHSLGGALAILFSAVLILHKESDILERLEAVYTFGQPMVGNQKFVEFMKGKFKQYSINYIRAVNYDDLVPRLPFQALDYRHFGKMVLYDTNFEQKIVHEDPEENYFAVLSFMKRQLKNAKDAGRSLINAFTSGPENRGRWLQRSWRNFKQWLFPGVSAHLSDNYVDREIPIVEG</sequence>
<dbReference type="GO" id="GO:0016787">
    <property type="term" value="F:hydrolase activity"/>
    <property type="evidence" value="ECO:0007669"/>
    <property type="project" value="UniProtKB-KW"/>
</dbReference>
<keyword evidence="5" id="KW-1185">Reference proteome</keyword>
<evidence type="ECO:0000256" key="1">
    <source>
        <dbReference type="ARBA" id="ARBA00022801"/>
    </source>
</evidence>
<protein>
    <recommendedName>
        <fullName evidence="3">Fungal lipase-type domain-containing protein</fullName>
    </recommendedName>
</protein>
<gene>
    <name evidence="4" type="ORF">ILEXP_LOCUS21549</name>
</gene>
<name>A0ABC8SAZ9_9AQUA</name>
<evidence type="ECO:0000313" key="5">
    <source>
        <dbReference type="Proteomes" id="UP001642360"/>
    </source>
</evidence>
<evidence type="ECO:0000256" key="2">
    <source>
        <dbReference type="SAM" id="Phobius"/>
    </source>
</evidence>
<dbReference type="Proteomes" id="UP001642360">
    <property type="component" value="Unassembled WGS sequence"/>
</dbReference>
<accession>A0ABC8SAZ9</accession>
<dbReference type="EMBL" id="CAUOFW020002376">
    <property type="protein sequence ID" value="CAK9153311.1"/>
    <property type="molecule type" value="Genomic_DNA"/>
</dbReference>
<dbReference type="InterPro" id="IPR029058">
    <property type="entry name" value="AB_hydrolase_fold"/>
</dbReference>
<evidence type="ECO:0000259" key="3">
    <source>
        <dbReference type="Pfam" id="PF01764"/>
    </source>
</evidence>
<keyword evidence="1" id="KW-0378">Hydrolase</keyword>
<dbReference type="PANTHER" id="PTHR46086:SF17">
    <property type="entry name" value="ALPHA_BETA-HYDROLASES SUPERFAMILY PROTEIN"/>
    <property type="match status" value="1"/>
</dbReference>
<dbReference type="Pfam" id="PF01764">
    <property type="entry name" value="Lipase_3"/>
    <property type="match status" value="1"/>
</dbReference>
<dbReference type="Gene3D" id="3.40.50.1820">
    <property type="entry name" value="alpha/beta hydrolase"/>
    <property type="match status" value="1"/>
</dbReference>
<keyword evidence="2" id="KW-0472">Membrane</keyword>
<proteinExistence type="predicted"/>
<keyword evidence="2" id="KW-0812">Transmembrane</keyword>
<dbReference type="InterPro" id="IPR044819">
    <property type="entry name" value="OBL-like"/>
</dbReference>
<dbReference type="PANTHER" id="PTHR46086">
    <property type="entry name" value="ALPHA/BETA-HYDROLASES SUPERFAMILY PROTEIN"/>
    <property type="match status" value="1"/>
</dbReference>
<evidence type="ECO:0000313" key="4">
    <source>
        <dbReference type="EMBL" id="CAK9153311.1"/>
    </source>
</evidence>
<feature type="domain" description="Fungal lipase-type" evidence="3">
    <location>
        <begin position="2"/>
        <end position="148"/>
    </location>
</feature>
<comment type="caution">
    <text evidence="4">The sequence shown here is derived from an EMBL/GenBank/DDBJ whole genome shotgun (WGS) entry which is preliminary data.</text>
</comment>
<dbReference type="CDD" id="cd00519">
    <property type="entry name" value="Lipase_3"/>
    <property type="match status" value="1"/>
</dbReference>
<keyword evidence="2" id="KW-1133">Transmembrane helix</keyword>
<reference evidence="4 5" key="1">
    <citation type="submission" date="2024-02" db="EMBL/GenBank/DDBJ databases">
        <authorList>
            <person name="Vignale AGUSTIN F."/>
            <person name="Sosa J E."/>
            <person name="Modenutti C."/>
        </authorList>
    </citation>
    <scope>NUCLEOTIDE SEQUENCE [LARGE SCALE GENOMIC DNA]</scope>
</reference>
<dbReference type="InterPro" id="IPR002921">
    <property type="entry name" value="Fungal_lipase-type"/>
</dbReference>
<feature type="non-terminal residue" evidence="4">
    <location>
        <position position="1"/>
    </location>
</feature>
<dbReference type="AlphaFoldDB" id="A0ABC8SAZ9"/>
<dbReference type="SUPFAM" id="SSF53474">
    <property type="entry name" value="alpha/beta-Hydrolases"/>
    <property type="match status" value="1"/>
</dbReference>
<feature type="transmembrane region" description="Helical" evidence="2">
    <location>
        <begin position="70"/>
        <end position="91"/>
    </location>
</feature>